<evidence type="ECO:0000256" key="1">
    <source>
        <dbReference type="ARBA" id="ARBA00022729"/>
    </source>
</evidence>
<dbReference type="GO" id="GO:0002376">
    <property type="term" value="P:immune system process"/>
    <property type="evidence" value="ECO:0007669"/>
    <property type="project" value="UniProtKB-KW"/>
</dbReference>
<dbReference type="GeneTree" id="ENSGT00730000111153"/>
<evidence type="ECO:0000313" key="4">
    <source>
        <dbReference type="Ensembl" id="ENSATEP00000075630.1"/>
    </source>
</evidence>
<dbReference type="InterPro" id="IPR013106">
    <property type="entry name" value="Ig_V-set"/>
</dbReference>
<dbReference type="InterPro" id="IPR036179">
    <property type="entry name" value="Ig-like_dom_sf"/>
</dbReference>
<dbReference type="InterPro" id="IPR013783">
    <property type="entry name" value="Ig-like_fold"/>
</dbReference>
<dbReference type="Ensembl" id="ENSATET00000078684.1">
    <property type="protein sequence ID" value="ENSATEP00000075630.1"/>
    <property type="gene ID" value="ENSATEG00000032893.1"/>
</dbReference>
<dbReference type="InterPro" id="IPR007110">
    <property type="entry name" value="Ig-like_dom"/>
</dbReference>
<reference evidence="4" key="3">
    <citation type="submission" date="2025-09" db="UniProtKB">
        <authorList>
            <consortium name="Ensembl"/>
        </authorList>
    </citation>
    <scope>IDENTIFICATION</scope>
</reference>
<dbReference type="AlphaFoldDB" id="A0AAQ6IE82"/>
<dbReference type="PANTHER" id="PTHR23268">
    <property type="entry name" value="T-CELL RECEPTOR BETA CHAIN"/>
    <property type="match status" value="1"/>
</dbReference>
<proteinExistence type="predicted"/>
<reference evidence="4 5" key="1">
    <citation type="submission" date="2021-04" db="EMBL/GenBank/DDBJ databases">
        <authorList>
            <consortium name="Wellcome Sanger Institute Data Sharing"/>
        </authorList>
    </citation>
    <scope>NUCLEOTIDE SEQUENCE [LARGE SCALE GENOMIC DNA]</scope>
</reference>
<dbReference type="SUPFAM" id="SSF48726">
    <property type="entry name" value="Immunoglobulin"/>
    <property type="match status" value="1"/>
</dbReference>
<name>A0AAQ6IE82_ANATE</name>
<evidence type="ECO:0000313" key="5">
    <source>
        <dbReference type="Proteomes" id="UP000265040"/>
    </source>
</evidence>
<dbReference type="InterPro" id="IPR050413">
    <property type="entry name" value="TCR_beta_variable"/>
</dbReference>
<keyword evidence="2" id="KW-0391">Immunity</keyword>
<feature type="domain" description="Ig-like" evidence="3">
    <location>
        <begin position="22"/>
        <end position="112"/>
    </location>
</feature>
<sequence length="112" mass="12771">MSTDLICGSDVTQTSILWKNNGEDATMNCSHTKDIDYIQMYWYRQLPGEMMELIVFTTTTNKLKHDFGKFSQDKFSATKPDVYNGTFTVKNLESGDRGLYFCAVSKHSDTDT</sequence>
<dbReference type="PROSITE" id="PS50835">
    <property type="entry name" value="IG_LIKE"/>
    <property type="match status" value="1"/>
</dbReference>
<evidence type="ECO:0000259" key="3">
    <source>
        <dbReference type="PROSITE" id="PS50835"/>
    </source>
</evidence>
<keyword evidence="5" id="KW-1185">Reference proteome</keyword>
<dbReference type="Proteomes" id="UP000265040">
    <property type="component" value="Chromosome 22"/>
</dbReference>
<evidence type="ECO:0000256" key="2">
    <source>
        <dbReference type="ARBA" id="ARBA00022859"/>
    </source>
</evidence>
<organism evidence="4 5">
    <name type="scientific">Anabas testudineus</name>
    <name type="common">Climbing perch</name>
    <name type="synonym">Anthias testudineus</name>
    <dbReference type="NCBI Taxonomy" id="64144"/>
    <lineage>
        <taxon>Eukaryota</taxon>
        <taxon>Metazoa</taxon>
        <taxon>Chordata</taxon>
        <taxon>Craniata</taxon>
        <taxon>Vertebrata</taxon>
        <taxon>Euteleostomi</taxon>
        <taxon>Actinopterygii</taxon>
        <taxon>Neopterygii</taxon>
        <taxon>Teleostei</taxon>
        <taxon>Neoteleostei</taxon>
        <taxon>Acanthomorphata</taxon>
        <taxon>Anabantaria</taxon>
        <taxon>Anabantiformes</taxon>
        <taxon>Anabantoidei</taxon>
        <taxon>Anabantidae</taxon>
        <taxon>Anabas</taxon>
    </lineage>
</organism>
<reference evidence="4" key="2">
    <citation type="submission" date="2025-08" db="UniProtKB">
        <authorList>
            <consortium name="Ensembl"/>
        </authorList>
    </citation>
    <scope>IDENTIFICATION</scope>
</reference>
<dbReference type="GO" id="GO:0005886">
    <property type="term" value="C:plasma membrane"/>
    <property type="evidence" value="ECO:0007669"/>
    <property type="project" value="TreeGrafter"/>
</dbReference>
<dbReference type="SMART" id="SM00406">
    <property type="entry name" value="IGv"/>
    <property type="match status" value="1"/>
</dbReference>
<dbReference type="GO" id="GO:0007166">
    <property type="term" value="P:cell surface receptor signaling pathway"/>
    <property type="evidence" value="ECO:0007669"/>
    <property type="project" value="TreeGrafter"/>
</dbReference>
<dbReference type="PANTHER" id="PTHR23268:SF102">
    <property type="entry name" value="IMMUNOGLOBULIN V-SET DOMAIN-CONTAINING PROTEIN"/>
    <property type="match status" value="1"/>
</dbReference>
<dbReference type="Gene3D" id="2.60.40.10">
    <property type="entry name" value="Immunoglobulins"/>
    <property type="match status" value="1"/>
</dbReference>
<protein>
    <recommendedName>
        <fullName evidence="3">Ig-like domain-containing protein</fullName>
    </recommendedName>
</protein>
<keyword evidence="1" id="KW-0732">Signal</keyword>
<accession>A0AAQ6IE82</accession>
<dbReference type="Pfam" id="PF07686">
    <property type="entry name" value="V-set"/>
    <property type="match status" value="1"/>
</dbReference>